<sequence length="169" mass="18303">MTEPTGPERLASTEQLRVRLGKSSYSAKDLLRAEAVLDDVSALARSEGREWPNAAVAGADVVAVVLSASMRAYNNPNMYVSRAAGVFNHRVHDSAFATGTFTKAELDILARARRKTKRSSGLWTQGTTRADDEFPTGFVPVDGSSEPFPVYAEDDPFNAYGDHYSGGSR</sequence>
<protein>
    <submittedName>
        <fullName evidence="2">Uncharacterized protein</fullName>
    </submittedName>
</protein>
<feature type="compositionally biased region" description="Polar residues" evidence="1">
    <location>
        <begin position="119"/>
        <end position="128"/>
    </location>
</feature>
<comment type="caution">
    <text evidence="2">The sequence shown here is derived from an EMBL/GenBank/DDBJ whole genome shotgun (WGS) entry which is preliminary data.</text>
</comment>
<proteinExistence type="predicted"/>
<evidence type="ECO:0000256" key="1">
    <source>
        <dbReference type="SAM" id="MobiDB-lite"/>
    </source>
</evidence>
<accession>A0A5N5E7M2</accession>
<feature type="region of interest" description="Disordered" evidence="1">
    <location>
        <begin position="119"/>
        <end position="138"/>
    </location>
</feature>
<dbReference type="EMBL" id="MRBO01000482">
    <property type="protein sequence ID" value="KAB2584004.1"/>
    <property type="molecule type" value="Genomic_DNA"/>
</dbReference>
<organism evidence="2 3">
    <name type="scientific">Rhodococcus erythropolis</name>
    <name type="common">Arthrobacter picolinophilus</name>
    <dbReference type="NCBI Taxonomy" id="1833"/>
    <lineage>
        <taxon>Bacteria</taxon>
        <taxon>Bacillati</taxon>
        <taxon>Actinomycetota</taxon>
        <taxon>Actinomycetes</taxon>
        <taxon>Mycobacteriales</taxon>
        <taxon>Nocardiaceae</taxon>
        <taxon>Rhodococcus</taxon>
        <taxon>Rhodococcus erythropolis group</taxon>
    </lineage>
</organism>
<reference evidence="2 3" key="1">
    <citation type="journal article" date="2017" name="Poromechanics V (2013)">
        <title>Genomic Characterization of the Arsenic-Tolerant Actinobacterium, &lt;i&gt;Rhodococcus erythropolis&lt;/i&gt; S43.</title>
        <authorList>
            <person name="Retamal-Morales G."/>
            <person name="Mehnert M."/>
            <person name="Schwabe R."/>
            <person name="Tischler D."/>
            <person name="Schloemann M."/>
            <person name="Levican G.J."/>
        </authorList>
    </citation>
    <scope>NUCLEOTIDE SEQUENCE [LARGE SCALE GENOMIC DNA]</scope>
    <source>
        <strain evidence="2 3">S43</strain>
    </source>
</reference>
<name>A0A5N5E7M2_RHOER</name>
<dbReference type="Proteomes" id="UP000325576">
    <property type="component" value="Unassembled WGS sequence"/>
</dbReference>
<evidence type="ECO:0000313" key="3">
    <source>
        <dbReference type="Proteomes" id="UP000325576"/>
    </source>
</evidence>
<gene>
    <name evidence="2" type="ORF">BS297_17815</name>
</gene>
<dbReference type="AlphaFoldDB" id="A0A5N5E7M2"/>
<evidence type="ECO:0000313" key="2">
    <source>
        <dbReference type="EMBL" id="KAB2584004.1"/>
    </source>
</evidence>